<proteinExistence type="inferred from homology"/>
<feature type="binding site" evidence="4">
    <location>
        <position position="63"/>
    </location>
    <ligand>
        <name>substrate</name>
    </ligand>
</feature>
<dbReference type="PRINTS" id="PR00139">
    <property type="entry name" value="ASNGLNASE"/>
</dbReference>
<feature type="binding site" evidence="4">
    <location>
        <begin position="96"/>
        <end position="97"/>
    </location>
    <ligand>
        <name>substrate</name>
    </ligand>
</feature>
<keyword evidence="10" id="KW-1185">Reference proteome</keyword>
<keyword evidence="2" id="KW-0378">Hydrolase</keyword>
<dbReference type="PATRIC" id="fig|413882.6.peg.2678"/>
<protein>
    <submittedName>
        <fullName evidence="9">Asparaginase</fullName>
    </submittedName>
</protein>
<evidence type="ECO:0000256" key="2">
    <source>
        <dbReference type="ARBA" id="ARBA00022801"/>
    </source>
</evidence>
<dbReference type="InterPro" id="IPR006034">
    <property type="entry name" value="Asparaginase/glutaminase-like"/>
</dbReference>
<dbReference type="AlphaFoldDB" id="A0A0G3BIN7"/>
<dbReference type="PROSITE" id="PS00144">
    <property type="entry name" value="ASN_GLN_ASE_1"/>
    <property type="match status" value="1"/>
</dbReference>
<dbReference type="PROSITE" id="PS00917">
    <property type="entry name" value="ASN_GLN_ASE_2"/>
    <property type="match status" value="1"/>
</dbReference>
<name>A0A0G3BIN7_9BURK</name>
<dbReference type="PIRSF" id="PIRSF500176">
    <property type="entry name" value="L_ASNase"/>
    <property type="match status" value="1"/>
</dbReference>
<dbReference type="CDD" id="cd08964">
    <property type="entry name" value="L-asparaginase_II"/>
    <property type="match status" value="1"/>
</dbReference>
<dbReference type="Pfam" id="PF00710">
    <property type="entry name" value="Asparaginase"/>
    <property type="match status" value="1"/>
</dbReference>
<reference evidence="9 10" key="1">
    <citation type="submission" date="2015-05" db="EMBL/GenBank/DDBJ databases">
        <authorList>
            <person name="Tang B."/>
            <person name="Yu Y."/>
        </authorList>
    </citation>
    <scope>NUCLEOTIDE SEQUENCE [LARGE SCALE GENOMIC DNA]</scope>
    <source>
        <strain evidence="9 10">DSM 7029</strain>
    </source>
</reference>
<dbReference type="InterPro" id="IPR037152">
    <property type="entry name" value="L-asparaginase_N_sf"/>
</dbReference>
<gene>
    <name evidence="9" type="ORF">AAW51_2566</name>
</gene>
<evidence type="ECO:0000256" key="5">
    <source>
        <dbReference type="PROSITE-ProRule" id="PRU10099"/>
    </source>
</evidence>
<feature type="active site" evidence="6">
    <location>
        <position position="96"/>
    </location>
</feature>
<evidence type="ECO:0000259" key="7">
    <source>
        <dbReference type="Pfam" id="PF00710"/>
    </source>
</evidence>
<dbReference type="InterPro" id="IPR027473">
    <property type="entry name" value="L-asparaginase_C"/>
</dbReference>
<dbReference type="InterPro" id="IPR027474">
    <property type="entry name" value="L-asparaginase_N"/>
</dbReference>
<dbReference type="EMBL" id="CP011371">
    <property type="protein sequence ID" value="AKJ29257.1"/>
    <property type="molecule type" value="Genomic_DNA"/>
</dbReference>
<dbReference type="GO" id="GO:0006528">
    <property type="term" value="P:asparagine metabolic process"/>
    <property type="evidence" value="ECO:0007669"/>
    <property type="project" value="InterPro"/>
</dbReference>
<evidence type="ECO:0000256" key="4">
    <source>
        <dbReference type="PIRSR" id="PIRSR001220-2"/>
    </source>
</evidence>
<feature type="active site" description="O-isoaspartyl threonine intermediate" evidence="3">
    <location>
        <position position="17"/>
    </location>
</feature>
<dbReference type="KEGG" id="pbh:AAW51_2566"/>
<dbReference type="FunFam" id="3.40.50.1170:FF:000001">
    <property type="entry name" value="L-asparaginase 2"/>
    <property type="match status" value="1"/>
</dbReference>
<dbReference type="SFLD" id="SFLDS00057">
    <property type="entry name" value="Glutaminase/Asparaginase"/>
    <property type="match status" value="1"/>
</dbReference>
<dbReference type="Pfam" id="PF17763">
    <property type="entry name" value="Asparaginase_C"/>
    <property type="match status" value="1"/>
</dbReference>
<dbReference type="InterPro" id="IPR004550">
    <property type="entry name" value="AsnASE_II"/>
</dbReference>
<dbReference type="PIRSF" id="PIRSF001220">
    <property type="entry name" value="L-ASNase_gatD"/>
    <property type="match status" value="1"/>
</dbReference>
<dbReference type="SMART" id="SM00870">
    <property type="entry name" value="Asparaginase"/>
    <property type="match status" value="1"/>
</dbReference>
<comment type="similarity">
    <text evidence="1">Belongs to the asparaginase 1 family.</text>
</comment>
<dbReference type="PANTHER" id="PTHR11707:SF28">
    <property type="entry name" value="60 KDA LYSOPHOSPHOLIPASE"/>
    <property type="match status" value="1"/>
</dbReference>
<evidence type="ECO:0000313" key="10">
    <source>
        <dbReference type="Proteomes" id="UP000035352"/>
    </source>
</evidence>
<dbReference type="InterPro" id="IPR040919">
    <property type="entry name" value="Asparaginase_C"/>
</dbReference>
<dbReference type="Proteomes" id="UP000035352">
    <property type="component" value="Chromosome"/>
</dbReference>
<dbReference type="PANTHER" id="PTHR11707">
    <property type="entry name" value="L-ASPARAGINASE"/>
    <property type="match status" value="1"/>
</dbReference>
<evidence type="ECO:0000259" key="8">
    <source>
        <dbReference type="Pfam" id="PF17763"/>
    </source>
</evidence>
<feature type="active site" evidence="5">
    <location>
        <position position="17"/>
    </location>
</feature>
<feature type="domain" description="Asparaginase/glutaminase C-terminal" evidence="8">
    <location>
        <begin position="218"/>
        <end position="310"/>
    </location>
</feature>
<organism evidence="9 10">
    <name type="scientific">Caldimonas brevitalea</name>
    <dbReference type="NCBI Taxonomy" id="413882"/>
    <lineage>
        <taxon>Bacteria</taxon>
        <taxon>Pseudomonadati</taxon>
        <taxon>Pseudomonadota</taxon>
        <taxon>Betaproteobacteria</taxon>
        <taxon>Burkholderiales</taxon>
        <taxon>Sphaerotilaceae</taxon>
        <taxon>Caldimonas</taxon>
    </lineage>
</organism>
<dbReference type="STRING" id="413882.AAW51_2566"/>
<dbReference type="PROSITE" id="PS51732">
    <property type="entry name" value="ASN_GLN_ASE_3"/>
    <property type="match status" value="1"/>
</dbReference>
<dbReference type="Gene3D" id="3.40.50.1170">
    <property type="entry name" value="L-asparaginase, N-terminal domain"/>
    <property type="match status" value="1"/>
</dbReference>
<dbReference type="GO" id="GO:0004067">
    <property type="term" value="F:asparaginase activity"/>
    <property type="evidence" value="ECO:0007669"/>
    <property type="project" value="UniProtKB-UniRule"/>
</dbReference>
<feature type="domain" description="L-asparaginase N-terminal" evidence="7">
    <location>
        <begin position="10"/>
        <end position="195"/>
    </location>
</feature>
<evidence type="ECO:0000256" key="6">
    <source>
        <dbReference type="PROSITE-ProRule" id="PRU10100"/>
    </source>
</evidence>
<dbReference type="RefSeq" id="WP_047194925.1">
    <property type="nucleotide sequence ID" value="NZ_CP011371.1"/>
</dbReference>
<dbReference type="InterPro" id="IPR036152">
    <property type="entry name" value="Asp/glu_Ase-like_sf"/>
</dbReference>
<dbReference type="OrthoDB" id="9788068at2"/>
<dbReference type="InterPro" id="IPR027475">
    <property type="entry name" value="Asparaginase/glutaminase_AS2"/>
</dbReference>
<evidence type="ECO:0000256" key="3">
    <source>
        <dbReference type="PIRSR" id="PIRSR001220-1"/>
    </source>
</evidence>
<accession>A0A0G3BIN7</accession>
<dbReference type="InterPro" id="IPR020827">
    <property type="entry name" value="Asparaginase/glutaminase_AS1"/>
</dbReference>
<dbReference type="SUPFAM" id="SSF53774">
    <property type="entry name" value="Glutaminase/Asparaginase"/>
    <property type="match status" value="1"/>
</dbReference>
<evidence type="ECO:0000313" key="9">
    <source>
        <dbReference type="EMBL" id="AKJ29257.1"/>
    </source>
</evidence>
<sequence>MQSRSQSSTVVLGTGGTIAGTAATRGDHIGYQAAQLGVGALLGGVPGLSEVALESEQVAQVDSKDMEPAVWQALARRVAHHLGRPEVSGVVITHGTDTLEETAYLLQRVLAPAKPVVLTAAMRPATALHPDGPQNLLDAVHLAREPGVQGVVAVLAGQVYSGLEVRKQHTYRLDAFGAGDAGPLALLEAGRLHTLRPWPAGVPLGLDVIDVDPALWPRVELVSSHSGADGSLVAALQQMGVAGVVVVGTGNGTVHQRLEAALLAAQAAGMKVWRSTRCAEGRVLGKPDDVLPAAGTLTPYQARVELLLQLLAERKGLRPG</sequence>
<dbReference type="Gene3D" id="3.40.50.40">
    <property type="match status" value="1"/>
</dbReference>
<evidence type="ECO:0000256" key="1">
    <source>
        <dbReference type="ARBA" id="ARBA00010518"/>
    </source>
</evidence>